<dbReference type="Proteomes" id="UP001148662">
    <property type="component" value="Unassembled WGS sequence"/>
</dbReference>
<sequence>MPSSNELQDVSAIWGMFGLPTVGGMLGSLVVFLGKWVADHRAYPRLEEAIKVVAEIDSTMNNIQPHTLNMITFQNGVTHFADLQTRRQNIHYDLDLLQERVLRARSTELMNIWGKLITDLDQFILQAKDLQADVLSTTNRATTEYRNTMQHRQNSVVSNASQYFIPADMLPAVPPIAASAEVTAARAYELGEIARQRAQPP</sequence>
<accession>A0ACC1T6F3</accession>
<proteinExistence type="predicted"/>
<protein>
    <submittedName>
        <fullName evidence="1">Uncharacterized protein</fullName>
    </submittedName>
</protein>
<name>A0ACC1T6F3_9APHY</name>
<organism evidence="1 2">
    <name type="scientific">Phlebia brevispora</name>
    <dbReference type="NCBI Taxonomy" id="194682"/>
    <lineage>
        <taxon>Eukaryota</taxon>
        <taxon>Fungi</taxon>
        <taxon>Dikarya</taxon>
        <taxon>Basidiomycota</taxon>
        <taxon>Agaricomycotina</taxon>
        <taxon>Agaricomycetes</taxon>
        <taxon>Polyporales</taxon>
        <taxon>Meruliaceae</taxon>
        <taxon>Phlebia</taxon>
    </lineage>
</organism>
<comment type="caution">
    <text evidence="1">The sequence shown here is derived from an EMBL/GenBank/DDBJ whole genome shotgun (WGS) entry which is preliminary data.</text>
</comment>
<dbReference type="EMBL" id="JANHOG010000461">
    <property type="protein sequence ID" value="KAJ3554129.1"/>
    <property type="molecule type" value="Genomic_DNA"/>
</dbReference>
<evidence type="ECO:0000313" key="1">
    <source>
        <dbReference type="EMBL" id="KAJ3554129.1"/>
    </source>
</evidence>
<keyword evidence="2" id="KW-1185">Reference proteome</keyword>
<evidence type="ECO:0000313" key="2">
    <source>
        <dbReference type="Proteomes" id="UP001148662"/>
    </source>
</evidence>
<reference evidence="1" key="1">
    <citation type="submission" date="2022-07" db="EMBL/GenBank/DDBJ databases">
        <title>Genome Sequence of Phlebia brevispora.</title>
        <authorList>
            <person name="Buettner E."/>
        </authorList>
    </citation>
    <scope>NUCLEOTIDE SEQUENCE</scope>
    <source>
        <strain evidence="1">MPL23</strain>
    </source>
</reference>
<gene>
    <name evidence="1" type="ORF">NM688_g3269</name>
</gene>